<dbReference type="RefSeq" id="WP_144346993.1">
    <property type="nucleotide sequence ID" value="NZ_VMKP01000001.1"/>
</dbReference>
<gene>
    <name evidence="3" type="primary">xdhC</name>
    <name evidence="3" type="ORF">FPL11_01880</name>
</gene>
<evidence type="ECO:0000313" key="3">
    <source>
        <dbReference type="EMBL" id="TVO66457.1"/>
    </source>
</evidence>
<dbReference type="Gene3D" id="3.40.50.720">
    <property type="entry name" value="NAD(P)-binding Rossmann-like Domain"/>
    <property type="match status" value="1"/>
</dbReference>
<evidence type="ECO:0000259" key="2">
    <source>
        <dbReference type="Pfam" id="PF13478"/>
    </source>
</evidence>
<evidence type="ECO:0000259" key="1">
    <source>
        <dbReference type="Pfam" id="PF02625"/>
    </source>
</evidence>
<proteinExistence type="predicted"/>
<reference evidence="3 4" key="1">
    <citation type="submission" date="2019-07" db="EMBL/GenBank/DDBJ databases">
        <title>Reclasification of Spiribacter aquaticus.</title>
        <authorList>
            <person name="Leon M.J."/>
            <person name="Sanchez-Porro C."/>
            <person name="Ventosa A."/>
        </authorList>
    </citation>
    <scope>NUCLEOTIDE SEQUENCE [LARGE SCALE GENOMIC DNA]</scope>
    <source>
        <strain evidence="3 4">SP30</strain>
    </source>
</reference>
<dbReference type="InterPro" id="IPR014308">
    <property type="entry name" value="Xanthine_DH_XdhC"/>
</dbReference>
<dbReference type="InterPro" id="IPR003777">
    <property type="entry name" value="XdhC_CoxI"/>
</dbReference>
<feature type="domain" description="XdhC- CoxI" evidence="1">
    <location>
        <begin position="15"/>
        <end position="74"/>
    </location>
</feature>
<evidence type="ECO:0000313" key="4">
    <source>
        <dbReference type="Proteomes" id="UP000316688"/>
    </source>
</evidence>
<organism evidence="3 4">
    <name type="scientific">Spiribacter aquaticus</name>
    <dbReference type="NCBI Taxonomy" id="1935996"/>
    <lineage>
        <taxon>Bacteria</taxon>
        <taxon>Pseudomonadati</taxon>
        <taxon>Pseudomonadota</taxon>
        <taxon>Gammaproteobacteria</taxon>
        <taxon>Chromatiales</taxon>
        <taxon>Ectothiorhodospiraceae</taxon>
        <taxon>Spiribacter</taxon>
    </lineage>
</organism>
<dbReference type="Proteomes" id="UP000316688">
    <property type="component" value="Unassembled WGS sequence"/>
</dbReference>
<feature type="domain" description="XdhC Rossmann" evidence="2">
    <location>
        <begin position="111"/>
        <end position="251"/>
    </location>
</feature>
<protein>
    <submittedName>
        <fullName evidence="3">Xanthine dehydrogenase accessory protein XdhC</fullName>
    </submittedName>
</protein>
<dbReference type="InterPro" id="IPR027051">
    <property type="entry name" value="XdhC_Rossmann_dom"/>
</dbReference>
<dbReference type="Pfam" id="PF13478">
    <property type="entry name" value="XdhC_C"/>
    <property type="match status" value="1"/>
</dbReference>
<accession>A0A557RMR6</accession>
<dbReference type="AlphaFoldDB" id="A0A557RMR6"/>
<name>A0A557RMR6_9GAMM</name>
<dbReference type="PANTHER" id="PTHR30388">
    <property type="entry name" value="ALDEHYDE OXIDOREDUCTASE MOLYBDENUM COFACTOR ASSEMBLY PROTEIN"/>
    <property type="match status" value="1"/>
</dbReference>
<dbReference type="PANTHER" id="PTHR30388:SF6">
    <property type="entry name" value="XANTHINE DEHYDROGENASE SUBUNIT A-RELATED"/>
    <property type="match status" value="1"/>
</dbReference>
<sequence length="277" mass="30346">MENPRHWHEALSLCKRRNEPFVLATVLSAAGSTPRNTDAKMVITRDQQFDTIGGGRLEFKTVHMARERIAAGTEGPSVEKFALGSQLGQCCGGQVSVLLEGFPGCPFRIGLFGAGHVAKALTKILAELPCQVEWVDSRLEQFPDNLPDNILPRPARDPVSWVPRLSAGTHMVVMTHDHDLDFELVHAGLQRQEMGSIGVIGSGTKARRFRRRLHDIGMEDALRDRLTCPIGLPEVPGKQPMEVAVSIAGQLIAWSHADDPRAGWRGLDKTTLKEGIG</sequence>
<dbReference type="Pfam" id="PF02625">
    <property type="entry name" value="XdhC_CoxI"/>
    <property type="match status" value="1"/>
</dbReference>
<dbReference type="EMBL" id="VMKP01000001">
    <property type="protein sequence ID" value="TVO66457.1"/>
    <property type="molecule type" value="Genomic_DNA"/>
</dbReference>
<dbReference type="InterPro" id="IPR052698">
    <property type="entry name" value="MoCofactor_Util/Proc"/>
</dbReference>
<dbReference type="NCBIfam" id="TIGR02964">
    <property type="entry name" value="xanthine_xdhC"/>
    <property type="match status" value="1"/>
</dbReference>
<comment type="caution">
    <text evidence="3">The sequence shown here is derived from an EMBL/GenBank/DDBJ whole genome shotgun (WGS) entry which is preliminary data.</text>
</comment>
<keyword evidence="4" id="KW-1185">Reference proteome</keyword>